<organism evidence="5 6">
    <name type="scientific">Enterovirga rhinocerotis</name>
    <dbReference type="NCBI Taxonomy" id="1339210"/>
    <lineage>
        <taxon>Bacteria</taxon>
        <taxon>Pseudomonadati</taxon>
        <taxon>Pseudomonadota</taxon>
        <taxon>Alphaproteobacteria</taxon>
        <taxon>Hyphomicrobiales</taxon>
        <taxon>Methylobacteriaceae</taxon>
        <taxon>Enterovirga</taxon>
    </lineage>
</organism>
<evidence type="ECO:0000259" key="4">
    <source>
        <dbReference type="PROSITE" id="PS51063"/>
    </source>
</evidence>
<proteinExistence type="predicted"/>
<keyword evidence="6" id="KW-1185">Reference proteome</keyword>
<dbReference type="Gene3D" id="1.10.10.10">
    <property type="entry name" value="Winged helix-like DNA-binding domain superfamily/Winged helix DNA-binding domain"/>
    <property type="match status" value="1"/>
</dbReference>
<dbReference type="InterPro" id="IPR036388">
    <property type="entry name" value="WH-like_DNA-bd_sf"/>
</dbReference>
<dbReference type="Proteomes" id="UP000295122">
    <property type="component" value="Unassembled WGS sequence"/>
</dbReference>
<dbReference type="Pfam" id="PF00027">
    <property type="entry name" value="cNMP_binding"/>
    <property type="match status" value="1"/>
</dbReference>
<evidence type="ECO:0000256" key="3">
    <source>
        <dbReference type="ARBA" id="ARBA00023163"/>
    </source>
</evidence>
<dbReference type="InterPro" id="IPR018490">
    <property type="entry name" value="cNMP-bd_dom_sf"/>
</dbReference>
<dbReference type="SUPFAM" id="SSF51206">
    <property type="entry name" value="cAMP-binding domain-like"/>
    <property type="match status" value="1"/>
</dbReference>
<dbReference type="OrthoDB" id="7584044at2"/>
<dbReference type="Pfam" id="PF13545">
    <property type="entry name" value="HTH_Crp_2"/>
    <property type="match status" value="1"/>
</dbReference>
<gene>
    <name evidence="5" type="ORF">EV668_4862</name>
</gene>
<keyword evidence="3" id="KW-0804">Transcription</keyword>
<dbReference type="GO" id="GO:0003677">
    <property type="term" value="F:DNA binding"/>
    <property type="evidence" value="ECO:0007669"/>
    <property type="project" value="UniProtKB-KW"/>
</dbReference>
<name>A0A4R7BN12_9HYPH</name>
<dbReference type="InterPro" id="IPR014710">
    <property type="entry name" value="RmlC-like_jellyroll"/>
</dbReference>
<feature type="domain" description="HTH crp-type" evidence="4">
    <location>
        <begin position="144"/>
        <end position="218"/>
    </location>
</feature>
<dbReference type="SMART" id="SM00419">
    <property type="entry name" value="HTH_CRP"/>
    <property type="match status" value="1"/>
</dbReference>
<dbReference type="InterPro" id="IPR000595">
    <property type="entry name" value="cNMP-bd_dom"/>
</dbReference>
<evidence type="ECO:0000256" key="2">
    <source>
        <dbReference type="ARBA" id="ARBA00023125"/>
    </source>
</evidence>
<dbReference type="SMART" id="SM00100">
    <property type="entry name" value="cNMP"/>
    <property type="match status" value="1"/>
</dbReference>
<evidence type="ECO:0000313" key="6">
    <source>
        <dbReference type="Proteomes" id="UP000295122"/>
    </source>
</evidence>
<protein>
    <submittedName>
        <fullName evidence="5">CRP-like cAMP-binding protein</fullName>
    </submittedName>
</protein>
<dbReference type="Gene3D" id="2.60.120.10">
    <property type="entry name" value="Jelly Rolls"/>
    <property type="match status" value="1"/>
</dbReference>
<dbReference type="GO" id="GO:0006355">
    <property type="term" value="P:regulation of DNA-templated transcription"/>
    <property type="evidence" value="ECO:0007669"/>
    <property type="project" value="InterPro"/>
</dbReference>
<accession>A0A4R7BN12</accession>
<evidence type="ECO:0000256" key="1">
    <source>
        <dbReference type="ARBA" id="ARBA00023015"/>
    </source>
</evidence>
<dbReference type="InterPro" id="IPR036390">
    <property type="entry name" value="WH_DNA-bd_sf"/>
</dbReference>
<keyword evidence="2" id="KW-0238">DNA-binding</keyword>
<dbReference type="PROSITE" id="PS51063">
    <property type="entry name" value="HTH_CRP_2"/>
    <property type="match status" value="1"/>
</dbReference>
<sequence>MDNVLARKLEAFGPLPDDDRCLLDAAVSSPRLIGADEDIVREGDPTGDVHLVVEGFACRYKLLKNGDRQIVAFLVPGDICDMHVFILRAMDHSIATLSPARVVDIPRARILEMTERPALARAFWWATLVDEAILREWLLNIGQREAEGRIAHLICELHARLKLVGLADGDRFALPITQAEIGDALGLSAIHVNRSLQSLRAQNLLTLRYRELVILDPDRLRTLGEFTPNYLHLAGGKRDRPSEPAPG</sequence>
<dbReference type="EMBL" id="SNZR01000018">
    <property type="protein sequence ID" value="TDR85307.1"/>
    <property type="molecule type" value="Genomic_DNA"/>
</dbReference>
<dbReference type="SUPFAM" id="SSF46785">
    <property type="entry name" value="Winged helix' DNA-binding domain"/>
    <property type="match status" value="1"/>
</dbReference>
<comment type="caution">
    <text evidence="5">The sequence shown here is derived from an EMBL/GenBank/DDBJ whole genome shotgun (WGS) entry which is preliminary data.</text>
</comment>
<reference evidence="5 6" key="1">
    <citation type="submission" date="2019-03" db="EMBL/GenBank/DDBJ databases">
        <title>Genomic Encyclopedia of Type Strains, Phase IV (KMG-IV): sequencing the most valuable type-strain genomes for metagenomic binning, comparative biology and taxonomic classification.</title>
        <authorList>
            <person name="Goeker M."/>
        </authorList>
    </citation>
    <scope>NUCLEOTIDE SEQUENCE [LARGE SCALE GENOMIC DNA]</scope>
    <source>
        <strain evidence="5 6">DSM 25903</strain>
    </source>
</reference>
<dbReference type="InterPro" id="IPR012318">
    <property type="entry name" value="HTH_CRP"/>
</dbReference>
<dbReference type="AlphaFoldDB" id="A0A4R7BN12"/>
<keyword evidence="1" id="KW-0805">Transcription regulation</keyword>
<dbReference type="RefSeq" id="WP_133775014.1">
    <property type="nucleotide sequence ID" value="NZ_SNZR01000018.1"/>
</dbReference>
<dbReference type="CDD" id="cd00038">
    <property type="entry name" value="CAP_ED"/>
    <property type="match status" value="1"/>
</dbReference>
<evidence type="ECO:0000313" key="5">
    <source>
        <dbReference type="EMBL" id="TDR85307.1"/>
    </source>
</evidence>